<accession>A0A8S5T2D4</accession>
<name>A0A8S5T2D4_9CAUD</name>
<protein>
    <submittedName>
        <fullName evidence="1">Uncharacterized protein</fullName>
    </submittedName>
</protein>
<organism evidence="1">
    <name type="scientific">Myoviridae sp. ctqfO1</name>
    <dbReference type="NCBI Taxonomy" id="2827710"/>
    <lineage>
        <taxon>Viruses</taxon>
        <taxon>Duplodnaviria</taxon>
        <taxon>Heunggongvirae</taxon>
        <taxon>Uroviricota</taxon>
        <taxon>Caudoviricetes</taxon>
    </lineage>
</organism>
<reference evidence="1" key="1">
    <citation type="journal article" date="2021" name="Proc. Natl. Acad. Sci. U.S.A.">
        <title>A Catalog of Tens of Thousands of Viruses from Human Metagenomes Reveals Hidden Associations with Chronic Diseases.</title>
        <authorList>
            <person name="Tisza M.J."/>
            <person name="Buck C.B."/>
        </authorList>
    </citation>
    <scope>NUCLEOTIDE SEQUENCE</scope>
    <source>
        <strain evidence="1">CtqfO1</strain>
    </source>
</reference>
<dbReference type="EMBL" id="BK032734">
    <property type="protein sequence ID" value="DAF57477.1"/>
    <property type="molecule type" value="Genomic_DNA"/>
</dbReference>
<proteinExistence type="predicted"/>
<sequence>MYIKQTAEMLGVELNEYFEVYDEANTLKGQYCFDEIGFPDSHILLNILNGTYTMKKKKFKPKNGQEYFFFAPDGNFSGGINKKEWNDSLIDLEHYYTGNIYRSKEEAKRYKDELMNKLREEYTGEERD</sequence>
<evidence type="ECO:0000313" key="1">
    <source>
        <dbReference type="EMBL" id="DAF57477.1"/>
    </source>
</evidence>